<sequence>MNRRYAEKATVTALILSSALVLSGCPNQNGTATIRYEQLGACNGYKEGNNVVSSGPTAAYVLFKIHWLDNTNGKVNFAYDPARLFVSSLNAKPSLTTTSQLTQKIGVLATAPTTVSGGKNLGHEGYAVVIVPTANSPDPQIEANKTNYMLSYDNPTSNPGVLMDKKNSGQTQYQGVQDCLTKSW</sequence>
<dbReference type="PROSITE" id="PS51257">
    <property type="entry name" value="PROKAR_LIPOPROTEIN"/>
    <property type="match status" value="1"/>
</dbReference>
<comment type="caution">
    <text evidence="2">The sequence shown here is derived from an EMBL/GenBank/DDBJ whole genome shotgun (WGS) entry which is preliminary data.</text>
</comment>
<dbReference type="RefSeq" id="WP_310055323.1">
    <property type="nucleotide sequence ID" value="NZ_JAVDVW010000002.1"/>
</dbReference>
<gene>
    <name evidence="2" type="ORF">J2X04_002880</name>
</gene>
<protein>
    <recommendedName>
        <fullName evidence="4">Lipoprotein</fullName>
    </recommendedName>
</protein>
<evidence type="ECO:0008006" key="4">
    <source>
        <dbReference type="Google" id="ProtNLM"/>
    </source>
</evidence>
<proteinExistence type="predicted"/>
<name>A0ABU1VSN2_9GAMM</name>
<feature type="chain" id="PRO_5046982772" description="Lipoprotein" evidence="1">
    <location>
        <begin position="24"/>
        <end position="184"/>
    </location>
</feature>
<dbReference type="Proteomes" id="UP001267878">
    <property type="component" value="Unassembled WGS sequence"/>
</dbReference>
<feature type="signal peptide" evidence="1">
    <location>
        <begin position="1"/>
        <end position="23"/>
    </location>
</feature>
<evidence type="ECO:0000313" key="3">
    <source>
        <dbReference type="Proteomes" id="UP001267878"/>
    </source>
</evidence>
<keyword evidence="3" id="KW-1185">Reference proteome</keyword>
<evidence type="ECO:0000313" key="2">
    <source>
        <dbReference type="EMBL" id="MDR7100499.1"/>
    </source>
</evidence>
<accession>A0ABU1VSN2</accession>
<reference evidence="2 3" key="1">
    <citation type="submission" date="2023-07" db="EMBL/GenBank/DDBJ databases">
        <title>Sorghum-associated microbial communities from plants grown in Nebraska, USA.</title>
        <authorList>
            <person name="Schachtman D."/>
        </authorList>
    </citation>
    <scope>NUCLEOTIDE SEQUENCE [LARGE SCALE GENOMIC DNA]</scope>
    <source>
        <strain evidence="2 3">BE187</strain>
    </source>
</reference>
<evidence type="ECO:0000256" key="1">
    <source>
        <dbReference type="SAM" id="SignalP"/>
    </source>
</evidence>
<keyword evidence="1" id="KW-0732">Signal</keyword>
<organism evidence="2 3">
    <name type="scientific">Agrilutibacter niabensis</name>
    <dbReference type="NCBI Taxonomy" id="380628"/>
    <lineage>
        <taxon>Bacteria</taxon>
        <taxon>Pseudomonadati</taxon>
        <taxon>Pseudomonadota</taxon>
        <taxon>Gammaproteobacteria</taxon>
        <taxon>Lysobacterales</taxon>
        <taxon>Lysobacteraceae</taxon>
        <taxon>Agrilutibacter</taxon>
    </lineage>
</organism>
<dbReference type="EMBL" id="JAVDVW010000002">
    <property type="protein sequence ID" value="MDR7100499.1"/>
    <property type="molecule type" value="Genomic_DNA"/>
</dbReference>